<dbReference type="PANTHER" id="PTHR45947:SF14">
    <property type="entry name" value="SLL1723 PROTEIN"/>
    <property type="match status" value="1"/>
</dbReference>
<evidence type="ECO:0000256" key="1">
    <source>
        <dbReference type="ARBA" id="ARBA00022676"/>
    </source>
</evidence>
<evidence type="ECO:0000259" key="3">
    <source>
        <dbReference type="Pfam" id="PF00534"/>
    </source>
</evidence>
<keyword evidence="2" id="KW-0808">Transferase</keyword>
<reference evidence="5" key="1">
    <citation type="journal article" date="2014" name="Int. J. Syst. Evol. Microbiol.">
        <title>Complete genome sequence of Corynebacterium casei LMG S-19264T (=DSM 44701T), isolated from a smear-ripened cheese.</title>
        <authorList>
            <consortium name="US DOE Joint Genome Institute (JGI-PGF)"/>
            <person name="Walter F."/>
            <person name="Albersmeier A."/>
            <person name="Kalinowski J."/>
            <person name="Ruckert C."/>
        </authorList>
    </citation>
    <scope>NUCLEOTIDE SEQUENCE</scope>
    <source>
        <strain evidence="5">CGMCC 4.7308</strain>
    </source>
</reference>
<dbReference type="AlphaFoldDB" id="A0A917WC15"/>
<dbReference type="PANTHER" id="PTHR45947">
    <property type="entry name" value="SULFOQUINOVOSYL TRANSFERASE SQD2"/>
    <property type="match status" value="1"/>
</dbReference>
<proteinExistence type="predicted"/>
<dbReference type="InterPro" id="IPR028098">
    <property type="entry name" value="Glyco_trans_4-like_N"/>
</dbReference>
<keyword evidence="6" id="KW-1185">Reference proteome</keyword>
<dbReference type="GO" id="GO:0016757">
    <property type="term" value="F:glycosyltransferase activity"/>
    <property type="evidence" value="ECO:0007669"/>
    <property type="project" value="UniProtKB-KW"/>
</dbReference>
<dbReference type="Pfam" id="PF13439">
    <property type="entry name" value="Glyco_transf_4"/>
    <property type="match status" value="1"/>
</dbReference>
<name>A0A917WC15_9ACTN</name>
<dbReference type="Pfam" id="PF00534">
    <property type="entry name" value="Glycos_transf_1"/>
    <property type="match status" value="1"/>
</dbReference>
<feature type="domain" description="Glycosyl transferase family 1" evidence="3">
    <location>
        <begin position="188"/>
        <end position="350"/>
    </location>
</feature>
<dbReference type="GO" id="GO:1901137">
    <property type="term" value="P:carbohydrate derivative biosynthetic process"/>
    <property type="evidence" value="ECO:0007669"/>
    <property type="project" value="UniProtKB-ARBA"/>
</dbReference>
<keyword evidence="1" id="KW-0328">Glycosyltransferase</keyword>
<dbReference type="SUPFAM" id="SSF53756">
    <property type="entry name" value="UDP-Glycosyltransferase/glycogen phosphorylase"/>
    <property type="match status" value="1"/>
</dbReference>
<protein>
    <submittedName>
        <fullName evidence="5">Glucosyltransferase</fullName>
    </submittedName>
</protein>
<reference evidence="5" key="2">
    <citation type="submission" date="2020-09" db="EMBL/GenBank/DDBJ databases">
        <authorList>
            <person name="Sun Q."/>
            <person name="Zhou Y."/>
        </authorList>
    </citation>
    <scope>NUCLEOTIDE SEQUENCE</scope>
    <source>
        <strain evidence="5">CGMCC 4.7308</strain>
    </source>
</reference>
<accession>A0A917WC15</accession>
<sequence length="385" mass="41486">MSARDGRPAKVVVWRDYWLAPSETFIRDQVASLQRWQPVTVGRRQFSRTLVTADHAPYGDSLAGRVLSLLPPAPQVSRGYRDVFADPEVAVVHAHFGPDGVRALRHARRAGKPLLVTFHGMDVTALPNRRWAGRRYRRQLTALFAGAHTLIAVSEFIAGQLEALGAPREKIAVHYIGTDVPAARQAAAERRGILFVGRLVEKKGVADLFRAVADLPGELARTPVTVVGYGPLRAQLEQRAAETGVDARFLGRRSSAEISDLLAQHAVFCAPSRRAADGDSEGFGMVFLEAAAAELPVASYRHGGIGEAVVDGTTGLLADEGDVAGLSAALRTLLTDPDLARRLGRAGRERVVAEFDVRERTAELEKLYDAAAAQSLVEVGDRAGA</sequence>
<dbReference type="RefSeq" id="WP_188940326.1">
    <property type="nucleotide sequence ID" value="NZ_BMNA01000002.1"/>
</dbReference>
<evidence type="ECO:0000259" key="4">
    <source>
        <dbReference type="Pfam" id="PF13439"/>
    </source>
</evidence>
<dbReference type="InterPro" id="IPR050194">
    <property type="entry name" value="Glycosyltransferase_grp1"/>
</dbReference>
<evidence type="ECO:0000256" key="2">
    <source>
        <dbReference type="ARBA" id="ARBA00022679"/>
    </source>
</evidence>
<comment type="caution">
    <text evidence="5">The sequence shown here is derived from an EMBL/GenBank/DDBJ whole genome shotgun (WGS) entry which is preliminary data.</text>
</comment>
<evidence type="ECO:0000313" key="6">
    <source>
        <dbReference type="Proteomes" id="UP000655208"/>
    </source>
</evidence>
<evidence type="ECO:0000313" key="5">
    <source>
        <dbReference type="EMBL" id="GGL91404.1"/>
    </source>
</evidence>
<dbReference type="Proteomes" id="UP000655208">
    <property type="component" value="Unassembled WGS sequence"/>
</dbReference>
<dbReference type="Gene3D" id="3.40.50.2000">
    <property type="entry name" value="Glycogen Phosphorylase B"/>
    <property type="match status" value="2"/>
</dbReference>
<organism evidence="5 6">
    <name type="scientific">Nakamurella endophytica</name>
    <dbReference type="NCBI Taxonomy" id="1748367"/>
    <lineage>
        <taxon>Bacteria</taxon>
        <taxon>Bacillati</taxon>
        <taxon>Actinomycetota</taxon>
        <taxon>Actinomycetes</taxon>
        <taxon>Nakamurellales</taxon>
        <taxon>Nakamurellaceae</taxon>
        <taxon>Nakamurella</taxon>
    </lineage>
</organism>
<dbReference type="InterPro" id="IPR001296">
    <property type="entry name" value="Glyco_trans_1"/>
</dbReference>
<feature type="domain" description="Glycosyltransferase subfamily 4-like N-terminal" evidence="4">
    <location>
        <begin position="69"/>
        <end position="179"/>
    </location>
</feature>
<dbReference type="EMBL" id="BMNA01000002">
    <property type="protein sequence ID" value="GGL91404.1"/>
    <property type="molecule type" value="Genomic_DNA"/>
</dbReference>
<gene>
    <name evidence="5" type="ORF">GCM10011594_08970</name>
</gene>